<dbReference type="CDD" id="cd00082">
    <property type="entry name" value="HisKA"/>
    <property type="match status" value="1"/>
</dbReference>
<dbReference type="SMART" id="SM00387">
    <property type="entry name" value="HATPase_c"/>
    <property type="match status" value="1"/>
</dbReference>
<dbReference type="PROSITE" id="PS50109">
    <property type="entry name" value="HIS_KIN"/>
    <property type="match status" value="1"/>
</dbReference>
<evidence type="ECO:0000256" key="5">
    <source>
        <dbReference type="ARBA" id="ARBA00022679"/>
    </source>
</evidence>
<feature type="domain" description="Histidine kinase" evidence="13">
    <location>
        <begin position="241"/>
        <end position="452"/>
    </location>
</feature>
<comment type="subcellular location">
    <subcellularLocation>
        <location evidence="2">Membrane</location>
        <topology evidence="2">Multi-pass membrane protein</topology>
    </subcellularLocation>
</comment>
<dbReference type="PANTHER" id="PTHR45436:SF14">
    <property type="entry name" value="SENSOR PROTEIN QSEC"/>
    <property type="match status" value="1"/>
</dbReference>
<dbReference type="InterPro" id="IPR013727">
    <property type="entry name" value="2CSK_N"/>
</dbReference>
<evidence type="ECO:0000256" key="9">
    <source>
        <dbReference type="ARBA" id="ARBA00022840"/>
    </source>
</evidence>
<feature type="transmembrane region" description="Helical" evidence="12">
    <location>
        <begin position="161"/>
        <end position="180"/>
    </location>
</feature>
<evidence type="ECO:0000313" key="16">
    <source>
        <dbReference type="Proteomes" id="UP000613160"/>
    </source>
</evidence>
<evidence type="ECO:0000256" key="12">
    <source>
        <dbReference type="SAM" id="Phobius"/>
    </source>
</evidence>
<evidence type="ECO:0000259" key="14">
    <source>
        <dbReference type="PROSITE" id="PS50885"/>
    </source>
</evidence>
<evidence type="ECO:0000256" key="10">
    <source>
        <dbReference type="ARBA" id="ARBA00022989"/>
    </source>
</evidence>
<dbReference type="SMART" id="SM00388">
    <property type="entry name" value="HisKA"/>
    <property type="match status" value="1"/>
</dbReference>
<reference evidence="15" key="1">
    <citation type="journal article" date="2014" name="Int. J. Syst. Evol. Microbiol.">
        <title>Complete genome sequence of Corynebacterium casei LMG S-19264T (=DSM 44701T), isolated from a smear-ripened cheese.</title>
        <authorList>
            <consortium name="US DOE Joint Genome Institute (JGI-PGF)"/>
            <person name="Walter F."/>
            <person name="Albersmeier A."/>
            <person name="Kalinowski J."/>
            <person name="Ruckert C."/>
        </authorList>
    </citation>
    <scope>NUCLEOTIDE SEQUENCE</scope>
    <source>
        <strain evidence="15">CGMCC 1.15493</strain>
    </source>
</reference>
<dbReference type="PANTHER" id="PTHR45436">
    <property type="entry name" value="SENSOR HISTIDINE KINASE YKOH"/>
    <property type="match status" value="1"/>
</dbReference>
<feature type="domain" description="HAMP" evidence="14">
    <location>
        <begin position="181"/>
        <end position="233"/>
    </location>
</feature>
<comment type="catalytic activity">
    <reaction evidence="1">
        <text>ATP + protein L-histidine = ADP + protein N-phospho-L-histidine.</text>
        <dbReference type="EC" id="2.7.13.3"/>
    </reaction>
</comment>
<keyword evidence="8 15" id="KW-0418">Kinase</keyword>
<evidence type="ECO:0000256" key="7">
    <source>
        <dbReference type="ARBA" id="ARBA00022741"/>
    </source>
</evidence>
<sequence>MTRAAGSLKGRLFAILVLSTGLVWASATVWIFLSTRAEVEHVLDARLMEAARMVSSLVDSQEIDVAVASLDRPELPARTHDPYERQLSCQIWSLTGSLIGKSDGAPDVRLSEQANGFSERTIDGAVWRVYAIQDATLGIQVLIGDNLAVRARLVRDVVKGLLLPIILIVPALGALIWFGVGRGMRPLDDLAAGLGRRDAQDLAPLAADGVASEIKPVVAALNGLFGRVRETRERERHFLAYAAHELRTPLAGLRTQAEIVARTDSEEVRKAALARIVTAVDRTSRLVRQLLDTAEAESESFRVSGDGPPIDLKKFLVENAADLAASARSRGVTIVFSAAGKDARLCVNETLLALAYRNLLENAVNHSPPGGSVRVGWSSDHLFVDDEGEGMPEEEQERAAERFFRGANKSAVGSGLGLTIVSICAARLGAALAIENLVPRGFRASLKFPGPCQPS</sequence>
<dbReference type="Proteomes" id="UP000613160">
    <property type="component" value="Unassembled WGS sequence"/>
</dbReference>
<keyword evidence="6 12" id="KW-0812">Transmembrane</keyword>
<dbReference type="Pfam" id="PF08521">
    <property type="entry name" value="2CSK_N"/>
    <property type="match status" value="1"/>
</dbReference>
<keyword evidence="10 12" id="KW-1133">Transmembrane helix</keyword>
<evidence type="ECO:0000256" key="4">
    <source>
        <dbReference type="ARBA" id="ARBA00022553"/>
    </source>
</evidence>
<dbReference type="GO" id="GO:0000155">
    <property type="term" value="F:phosphorelay sensor kinase activity"/>
    <property type="evidence" value="ECO:0007669"/>
    <property type="project" value="InterPro"/>
</dbReference>
<accession>A0A916XXL4</accession>
<evidence type="ECO:0000313" key="15">
    <source>
        <dbReference type="EMBL" id="GGD17711.1"/>
    </source>
</evidence>
<dbReference type="Pfam" id="PF02518">
    <property type="entry name" value="HATPase_c"/>
    <property type="match status" value="1"/>
</dbReference>
<comment type="caution">
    <text evidence="15">The sequence shown here is derived from an EMBL/GenBank/DDBJ whole genome shotgun (WGS) entry which is preliminary data.</text>
</comment>
<dbReference type="GO" id="GO:0005524">
    <property type="term" value="F:ATP binding"/>
    <property type="evidence" value="ECO:0007669"/>
    <property type="project" value="UniProtKB-KW"/>
</dbReference>
<dbReference type="InterPro" id="IPR003661">
    <property type="entry name" value="HisK_dim/P_dom"/>
</dbReference>
<dbReference type="AlphaFoldDB" id="A0A916XXL4"/>
<proteinExistence type="predicted"/>
<dbReference type="EC" id="2.7.13.3" evidence="3"/>
<dbReference type="GO" id="GO:0005886">
    <property type="term" value="C:plasma membrane"/>
    <property type="evidence" value="ECO:0007669"/>
    <property type="project" value="TreeGrafter"/>
</dbReference>
<dbReference type="Gene3D" id="3.30.565.10">
    <property type="entry name" value="Histidine kinase-like ATPase, C-terminal domain"/>
    <property type="match status" value="1"/>
</dbReference>
<organism evidence="15 16">
    <name type="scientific">Aureimonas glaciei</name>
    <dbReference type="NCBI Taxonomy" id="1776957"/>
    <lineage>
        <taxon>Bacteria</taxon>
        <taxon>Pseudomonadati</taxon>
        <taxon>Pseudomonadota</taxon>
        <taxon>Alphaproteobacteria</taxon>
        <taxon>Hyphomicrobiales</taxon>
        <taxon>Aurantimonadaceae</taxon>
        <taxon>Aureimonas</taxon>
    </lineage>
</organism>
<dbReference type="InterPro" id="IPR050428">
    <property type="entry name" value="TCS_sensor_his_kinase"/>
</dbReference>
<gene>
    <name evidence="15" type="ORF">GCM10011335_20650</name>
</gene>
<dbReference type="EMBL" id="BMJJ01000004">
    <property type="protein sequence ID" value="GGD17711.1"/>
    <property type="molecule type" value="Genomic_DNA"/>
</dbReference>
<evidence type="ECO:0000256" key="8">
    <source>
        <dbReference type="ARBA" id="ARBA00022777"/>
    </source>
</evidence>
<keyword evidence="12" id="KW-0472">Membrane</keyword>
<keyword evidence="5" id="KW-0808">Transferase</keyword>
<dbReference type="InterPro" id="IPR036097">
    <property type="entry name" value="HisK_dim/P_sf"/>
</dbReference>
<keyword evidence="11" id="KW-0902">Two-component regulatory system</keyword>
<evidence type="ECO:0000259" key="13">
    <source>
        <dbReference type="PROSITE" id="PS50109"/>
    </source>
</evidence>
<keyword evidence="9" id="KW-0067">ATP-binding</keyword>
<reference evidence="15" key="2">
    <citation type="submission" date="2020-09" db="EMBL/GenBank/DDBJ databases">
        <authorList>
            <person name="Sun Q."/>
            <person name="Zhou Y."/>
        </authorList>
    </citation>
    <scope>NUCLEOTIDE SEQUENCE</scope>
    <source>
        <strain evidence="15">CGMCC 1.15493</strain>
    </source>
</reference>
<dbReference type="RefSeq" id="WP_188850517.1">
    <property type="nucleotide sequence ID" value="NZ_BMJJ01000004.1"/>
</dbReference>
<evidence type="ECO:0000256" key="2">
    <source>
        <dbReference type="ARBA" id="ARBA00004141"/>
    </source>
</evidence>
<keyword evidence="4" id="KW-0597">Phosphoprotein</keyword>
<dbReference type="PROSITE" id="PS50885">
    <property type="entry name" value="HAMP"/>
    <property type="match status" value="1"/>
</dbReference>
<dbReference type="InterPro" id="IPR003594">
    <property type="entry name" value="HATPase_dom"/>
</dbReference>
<dbReference type="Gene3D" id="1.10.287.130">
    <property type="match status" value="1"/>
</dbReference>
<feature type="transmembrane region" description="Helical" evidence="12">
    <location>
        <begin position="12"/>
        <end position="33"/>
    </location>
</feature>
<dbReference type="Pfam" id="PF00512">
    <property type="entry name" value="HisKA"/>
    <property type="match status" value="1"/>
</dbReference>
<dbReference type="InterPro" id="IPR036890">
    <property type="entry name" value="HATPase_C_sf"/>
</dbReference>
<dbReference type="InterPro" id="IPR005467">
    <property type="entry name" value="His_kinase_dom"/>
</dbReference>
<evidence type="ECO:0000256" key="11">
    <source>
        <dbReference type="ARBA" id="ARBA00023012"/>
    </source>
</evidence>
<evidence type="ECO:0000256" key="6">
    <source>
        <dbReference type="ARBA" id="ARBA00022692"/>
    </source>
</evidence>
<name>A0A916XXL4_9HYPH</name>
<dbReference type="SUPFAM" id="SSF47384">
    <property type="entry name" value="Homodimeric domain of signal transducing histidine kinase"/>
    <property type="match status" value="1"/>
</dbReference>
<evidence type="ECO:0000256" key="1">
    <source>
        <dbReference type="ARBA" id="ARBA00000085"/>
    </source>
</evidence>
<keyword evidence="7" id="KW-0547">Nucleotide-binding</keyword>
<dbReference type="InterPro" id="IPR003660">
    <property type="entry name" value="HAMP_dom"/>
</dbReference>
<evidence type="ECO:0000256" key="3">
    <source>
        <dbReference type="ARBA" id="ARBA00012438"/>
    </source>
</evidence>
<protein>
    <recommendedName>
        <fullName evidence="3">histidine kinase</fullName>
        <ecNumber evidence="3">2.7.13.3</ecNumber>
    </recommendedName>
</protein>
<keyword evidence="16" id="KW-1185">Reference proteome</keyword>
<dbReference type="SUPFAM" id="SSF55874">
    <property type="entry name" value="ATPase domain of HSP90 chaperone/DNA topoisomerase II/histidine kinase"/>
    <property type="match status" value="1"/>
</dbReference>
<dbReference type="CDD" id="cd00075">
    <property type="entry name" value="HATPase"/>
    <property type="match status" value="1"/>
</dbReference>